<dbReference type="SUPFAM" id="SSF51735">
    <property type="entry name" value="NAD(P)-binding Rossmann-fold domains"/>
    <property type="match status" value="1"/>
</dbReference>
<dbReference type="Gene3D" id="3.40.50.720">
    <property type="entry name" value="NAD(P)-binding Rossmann-like Domain"/>
    <property type="match status" value="1"/>
</dbReference>
<accession>A0A955I6K6</accession>
<protein>
    <submittedName>
        <fullName evidence="5">SDR family NAD(P)-dependent oxidoreductase</fullName>
    </submittedName>
</protein>
<dbReference type="PANTHER" id="PTHR44196">
    <property type="entry name" value="DEHYDROGENASE/REDUCTASE SDR FAMILY MEMBER 7B"/>
    <property type="match status" value="1"/>
</dbReference>
<dbReference type="InterPro" id="IPR020904">
    <property type="entry name" value="Sc_DH/Rdtase_CS"/>
</dbReference>
<dbReference type="EMBL" id="JAGQLL010000024">
    <property type="protein sequence ID" value="MCA9380005.1"/>
    <property type="molecule type" value="Genomic_DNA"/>
</dbReference>
<dbReference type="AlphaFoldDB" id="A0A955I6K6"/>
<gene>
    <name evidence="5" type="ORF">KC675_02385</name>
</gene>
<dbReference type="InterPro" id="IPR002347">
    <property type="entry name" value="SDR_fam"/>
</dbReference>
<dbReference type="PANTHER" id="PTHR44196:SF1">
    <property type="entry name" value="DEHYDROGENASE_REDUCTASE SDR FAMILY MEMBER 7B"/>
    <property type="match status" value="1"/>
</dbReference>
<dbReference type="SMART" id="SM00822">
    <property type="entry name" value="PKS_KR"/>
    <property type="match status" value="1"/>
</dbReference>
<comment type="similarity">
    <text evidence="1 3">Belongs to the short-chain dehydrogenases/reductases (SDR) family.</text>
</comment>
<evidence type="ECO:0000259" key="4">
    <source>
        <dbReference type="SMART" id="SM00822"/>
    </source>
</evidence>
<dbReference type="Pfam" id="PF00106">
    <property type="entry name" value="adh_short"/>
    <property type="match status" value="1"/>
</dbReference>
<evidence type="ECO:0000256" key="1">
    <source>
        <dbReference type="ARBA" id="ARBA00006484"/>
    </source>
</evidence>
<evidence type="ECO:0000313" key="6">
    <source>
        <dbReference type="Proteomes" id="UP000745577"/>
    </source>
</evidence>
<dbReference type="GO" id="GO:0016491">
    <property type="term" value="F:oxidoreductase activity"/>
    <property type="evidence" value="ECO:0007669"/>
    <property type="project" value="UniProtKB-KW"/>
</dbReference>
<feature type="domain" description="Ketoreductase" evidence="4">
    <location>
        <begin position="6"/>
        <end position="191"/>
    </location>
</feature>
<dbReference type="PROSITE" id="PS00061">
    <property type="entry name" value="ADH_SHORT"/>
    <property type="match status" value="1"/>
</dbReference>
<evidence type="ECO:0000256" key="3">
    <source>
        <dbReference type="RuleBase" id="RU000363"/>
    </source>
</evidence>
<dbReference type="Proteomes" id="UP000745577">
    <property type="component" value="Unassembled WGS sequence"/>
</dbReference>
<reference evidence="5" key="1">
    <citation type="submission" date="2020-04" db="EMBL/GenBank/DDBJ databases">
        <authorList>
            <person name="Zhang T."/>
        </authorList>
    </citation>
    <scope>NUCLEOTIDE SEQUENCE</scope>
    <source>
        <strain evidence="5">HKST-UBA15</strain>
    </source>
</reference>
<evidence type="ECO:0000256" key="2">
    <source>
        <dbReference type="ARBA" id="ARBA00023002"/>
    </source>
</evidence>
<keyword evidence="2" id="KW-0560">Oxidoreductase</keyword>
<dbReference type="InterPro" id="IPR057326">
    <property type="entry name" value="KR_dom"/>
</dbReference>
<organism evidence="5 6">
    <name type="scientific">Candidatus Dojkabacteria bacterium</name>
    <dbReference type="NCBI Taxonomy" id="2099670"/>
    <lineage>
        <taxon>Bacteria</taxon>
        <taxon>Candidatus Dojkabacteria</taxon>
    </lineage>
</organism>
<reference evidence="5" key="2">
    <citation type="journal article" date="2021" name="Microbiome">
        <title>Successional dynamics and alternative stable states in a saline activated sludge microbial community over 9 years.</title>
        <authorList>
            <person name="Wang Y."/>
            <person name="Ye J."/>
            <person name="Ju F."/>
            <person name="Liu L."/>
            <person name="Boyd J.A."/>
            <person name="Deng Y."/>
            <person name="Parks D.H."/>
            <person name="Jiang X."/>
            <person name="Yin X."/>
            <person name="Woodcroft B.J."/>
            <person name="Tyson G.W."/>
            <person name="Hugenholtz P."/>
            <person name="Polz M.F."/>
            <person name="Zhang T."/>
        </authorList>
    </citation>
    <scope>NUCLEOTIDE SEQUENCE</scope>
    <source>
        <strain evidence="5">HKST-UBA15</strain>
    </source>
</reference>
<dbReference type="InterPro" id="IPR036291">
    <property type="entry name" value="NAD(P)-bd_dom_sf"/>
</dbReference>
<dbReference type="GO" id="GO:0016020">
    <property type="term" value="C:membrane"/>
    <property type="evidence" value="ECO:0007669"/>
    <property type="project" value="TreeGrafter"/>
</dbReference>
<proteinExistence type="inferred from homology"/>
<name>A0A955I6K6_9BACT</name>
<dbReference type="CDD" id="cd05233">
    <property type="entry name" value="SDR_c"/>
    <property type="match status" value="1"/>
</dbReference>
<comment type="caution">
    <text evidence="5">The sequence shown here is derived from an EMBL/GenBank/DDBJ whole genome shotgun (WGS) entry which is preliminary data.</text>
</comment>
<dbReference type="PRINTS" id="PR00080">
    <property type="entry name" value="SDRFAMILY"/>
</dbReference>
<evidence type="ECO:0000313" key="5">
    <source>
        <dbReference type="EMBL" id="MCA9380005.1"/>
    </source>
</evidence>
<sequence>MKLKDKVVLVTGASSGIGMGFALRAAKDGATVLLAARRLDKLNEVKARVEELGGKAEVFQTDVTNIEEVRNLFLNATKDGRQIDVVFNNAGIGFVGNIYELPADEIEKVLDVNVKGMIMVAKFATEVMVRQNFGHIIFCSSLAGLITMPQWSVYVASKWAITGFADSIRSELKKFNVRITTLHPGAVITEFFDPSKADIDISKMGKALTVEEVAEDVYDAVYTDKRKIIIPGSSQTFANVYRFFPALAEKMLNKMVKDVEYTDRTEEDEPEFSYIKQGEKE</sequence>
<dbReference type="PRINTS" id="PR00081">
    <property type="entry name" value="GDHRDH"/>
</dbReference>